<evidence type="ECO:0000313" key="22">
    <source>
        <dbReference type="EMBL" id="CAH1445048.1"/>
    </source>
</evidence>
<dbReference type="EC" id="2.7.11.1" evidence="4"/>
<keyword evidence="13 18" id="KW-0067">ATP-binding</keyword>
<dbReference type="InterPro" id="IPR001220">
    <property type="entry name" value="Legume_lectin_dom"/>
</dbReference>
<dbReference type="Pfam" id="PF00139">
    <property type="entry name" value="Lectin_legB"/>
    <property type="match status" value="1"/>
</dbReference>
<dbReference type="PROSITE" id="PS00308">
    <property type="entry name" value="LECTIN_LEGUME_ALPHA"/>
    <property type="match status" value="1"/>
</dbReference>
<feature type="signal peptide" evidence="20">
    <location>
        <begin position="1"/>
        <end position="17"/>
    </location>
</feature>
<evidence type="ECO:0000256" key="20">
    <source>
        <dbReference type="SAM" id="SignalP"/>
    </source>
</evidence>
<evidence type="ECO:0000256" key="16">
    <source>
        <dbReference type="ARBA" id="ARBA00023170"/>
    </source>
</evidence>
<keyword evidence="12" id="KW-0418">Kinase</keyword>
<evidence type="ECO:0000256" key="17">
    <source>
        <dbReference type="ARBA" id="ARBA00023180"/>
    </source>
</evidence>
<evidence type="ECO:0000256" key="12">
    <source>
        <dbReference type="ARBA" id="ARBA00022777"/>
    </source>
</evidence>
<dbReference type="SUPFAM" id="SSF56112">
    <property type="entry name" value="Protein kinase-like (PK-like)"/>
    <property type="match status" value="1"/>
</dbReference>
<dbReference type="InterPro" id="IPR019825">
    <property type="entry name" value="Lectin_legB_Mn/Ca_BS"/>
</dbReference>
<dbReference type="Gene3D" id="2.60.120.200">
    <property type="match status" value="1"/>
</dbReference>
<keyword evidence="8 19" id="KW-0812">Transmembrane</keyword>
<keyword evidence="11 18" id="KW-0547">Nucleotide-binding</keyword>
<gene>
    <name evidence="22" type="ORF">LVIROSA_LOCUS30840</name>
</gene>
<protein>
    <recommendedName>
        <fullName evidence="4">non-specific serine/threonine protein kinase</fullName>
        <ecNumber evidence="4">2.7.11.1</ecNumber>
    </recommendedName>
</protein>
<sequence>MVILTYFLLLFIPQATSITFNFTNIGPQHLSNDINIMGDGYISDEGIQVTADGNGTTKFYREGRATYIQPLHLWDIASGGLASFTTYFSFVIDSDSNAYYGDGLTFFLAENNSVISAGSSMGLPINGLEDTKSPFVAVEFDTFANPEWDPRNSSNDLIGDHVGISINSLKSVASQKWLSNIVGGGVCQAWITYDSLSKNLSVSFTGFQSNKIVRQSFYYIVDLKAVLPEWVIFGFSAATGNAFQKNTVKSWVFNSSDLQMDANNVMPPISGLNPVKGKNRTVLVVSLVVGLSVLITFLALLAFYAWRKKKSREEEQGFDVGMTNEFEMNTGPKKYSYRELARSTNNFAEDQKLGEGGFGGVYRGFLKKSGTHVAVKRVSKGSKQGIKEYASEVKIISRLRHRNLVQLTGWCHEKGELLLVYEFMENGSLDLHLFKEKTLLKWGTRYKIAHGLASALLYLHEEWEQCVLHRDIKASNVMLDTNFNAKLGDFGLAKLVDHEKGSQTTMLAGTLGYMAPECVVTGKATRESDVFSFGVVALEIACGRKPIMYMAQENQIQLVEWVWEIYGAGTLQEAVDPRLGSEYEEEEIKRLMIVGLWCAQPDPDLRPSMRHVIQVLNSEVSLPILPSKMPVASYLS</sequence>
<evidence type="ECO:0000256" key="9">
    <source>
        <dbReference type="ARBA" id="ARBA00022729"/>
    </source>
</evidence>
<keyword evidence="6" id="KW-0723">Serine/threonine-protein kinase</keyword>
<keyword evidence="23" id="KW-1185">Reference proteome</keyword>
<dbReference type="SUPFAM" id="SSF49899">
    <property type="entry name" value="Concanavalin A-like lectins/glucanases"/>
    <property type="match status" value="1"/>
</dbReference>
<dbReference type="InterPro" id="IPR013320">
    <property type="entry name" value="ConA-like_dom_sf"/>
</dbReference>
<evidence type="ECO:0000256" key="5">
    <source>
        <dbReference type="ARBA" id="ARBA00022475"/>
    </source>
</evidence>
<dbReference type="GO" id="GO:0005886">
    <property type="term" value="C:plasma membrane"/>
    <property type="evidence" value="ECO:0007669"/>
    <property type="project" value="UniProtKB-SubCell"/>
</dbReference>
<dbReference type="InterPro" id="IPR000719">
    <property type="entry name" value="Prot_kinase_dom"/>
</dbReference>
<evidence type="ECO:0000256" key="2">
    <source>
        <dbReference type="ARBA" id="ARBA00008536"/>
    </source>
</evidence>
<evidence type="ECO:0000256" key="13">
    <source>
        <dbReference type="ARBA" id="ARBA00022840"/>
    </source>
</evidence>
<evidence type="ECO:0000256" key="14">
    <source>
        <dbReference type="ARBA" id="ARBA00022989"/>
    </source>
</evidence>
<dbReference type="InterPro" id="IPR000985">
    <property type="entry name" value="Lectin_LegA_CS"/>
</dbReference>
<dbReference type="Pfam" id="PF00069">
    <property type="entry name" value="Pkinase"/>
    <property type="match status" value="1"/>
</dbReference>
<evidence type="ECO:0000313" key="23">
    <source>
        <dbReference type="Proteomes" id="UP001157418"/>
    </source>
</evidence>
<keyword evidence="14 19" id="KW-1133">Transmembrane helix</keyword>
<evidence type="ECO:0000256" key="18">
    <source>
        <dbReference type="PROSITE-ProRule" id="PRU10141"/>
    </source>
</evidence>
<evidence type="ECO:0000256" key="1">
    <source>
        <dbReference type="ARBA" id="ARBA00004251"/>
    </source>
</evidence>
<comment type="similarity">
    <text evidence="3">In the C-terminal section; belongs to the protein kinase superfamily. Ser/Thr protein kinase family.</text>
</comment>
<evidence type="ECO:0000256" key="15">
    <source>
        <dbReference type="ARBA" id="ARBA00023136"/>
    </source>
</evidence>
<dbReference type="InterPro" id="IPR008271">
    <property type="entry name" value="Ser/Thr_kinase_AS"/>
</dbReference>
<dbReference type="GO" id="GO:0030246">
    <property type="term" value="F:carbohydrate binding"/>
    <property type="evidence" value="ECO:0007669"/>
    <property type="project" value="UniProtKB-KW"/>
</dbReference>
<evidence type="ECO:0000256" key="4">
    <source>
        <dbReference type="ARBA" id="ARBA00012513"/>
    </source>
</evidence>
<evidence type="ECO:0000256" key="19">
    <source>
        <dbReference type="SAM" id="Phobius"/>
    </source>
</evidence>
<dbReference type="PROSITE" id="PS00307">
    <property type="entry name" value="LECTIN_LEGUME_BETA"/>
    <property type="match status" value="1"/>
</dbReference>
<evidence type="ECO:0000256" key="10">
    <source>
        <dbReference type="ARBA" id="ARBA00022734"/>
    </source>
</evidence>
<dbReference type="CDD" id="cd14066">
    <property type="entry name" value="STKc_IRAK"/>
    <property type="match status" value="1"/>
</dbReference>
<reference evidence="22 23" key="1">
    <citation type="submission" date="2022-01" db="EMBL/GenBank/DDBJ databases">
        <authorList>
            <person name="Xiong W."/>
            <person name="Schranz E."/>
        </authorList>
    </citation>
    <scope>NUCLEOTIDE SEQUENCE [LARGE SCALE GENOMIC DNA]</scope>
</reference>
<dbReference type="CDD" id="cd06899">
    <property type="entry name" value="lectin_legume_LecRK_Arcelin_ConA"/>
    <property type="match status" value="1"/>
</dbReference>
<organism evidence="22 23">
    <name type="scientific">Lactuca virosa</name>
    <dbReference type="NCBI Taxonomy" id="75947"/>
    <lineage>
        <taxon>Eukaryota</taxon>
        <taxon>Viridiplantae</taxon>
        <taxon>Streptophyta</taxon>
        <taxon>Embryophyta</taxon>
        <taxon>Tracheophyta</taxon>
        <taxon>Spermatophyta</taxon>
        <taxon>Magnoliopsida</taxon>
        <taxon>eudicotyledons</taxon>
        <taxon>Gunneridae</taxon>
        <taxon>Pentapetalae</taxon>
        <taxon>asterids</taxon>
        <taxon>campanulids</taxon>
        <taxon>Asterales</taxon>
        <taxon>Asteraceae</taxon>
        <taxon>Cichorioideae</taxon>
        <taxon>Cichorieae</taxon>
        <taxon>Lactucinae</taxon>
        <taxon>Lactuca</taxon>
    </lineage>
</organism>
<keyword evidence="17" id="KW-0325">Glycoprotein</keyword>
<dbReference type="AlphaFoldDB" id="A0AAU9P4Z2"/>
<dbReference type="InterPro" id="IPR050528">
    <property type="entry name" value="L-type_Lectin-RKs"/>
</dbReference>
<evidence type="ECO:0000256" key="7">
    <source>
        <dbReference type="ARBA" id="ARBA00022679"/>
    </source>
</evidence>
<dbReference type="EMBL" id="CAKMRJ010005523">
    <property type="protein sequence ID" value="CAH1445048.1"/>
    <property type="molecule type" value="Genomic_DNA"/>
</dbReference>
<dbReference type="PROSITE" id="PS00107">
    <property type="entry name" value="PROTEIN_KINASE_ATP"/>
    <property type="match status" value="1"/>
</dbReference>
<keyword evidence="10" id="KW-0430">Lectin</keyword>
<comment type="caution">
    <text evidence="22">The sequence shown here is derived from an EMBL/GenBank/DDBJ whole genome shotgun (WGS) entry which is preliminary data.</text>
</comment>
<feature type="binding site" evidence="18">
    <location>
        <position position="376"/>
    </location>
    <ligand>
        <name>ATP</name>
        <dbReference type="ChEBI" id="CHEBI:30616"/>
    </ligand>
</feature>
<keyword evidence="15 19" id="KW-0472">Membrane</keyword>
<dbReference type="Gene3D" id="3.30.200.20">
    <property type="entry name" value="Phosphorylase Kinase, domain 1"/>
    <property type="match status" value="1"/>
</dbReference>
<evidence type="ECO:0000256" key="8">
    <source>
        <dbReference type="ARBA" id="ARBA00022692"/>
    </source>
</evidence>
<dbReference type="FunFam" id="3.30.200.20:FF:000168">
    <property type="entry name" value="L-type lectin-domain containing receptor kinase IX.1"/>
    <property type="match status" value="1"/>
</dbReference>
<keyword evidence="16" id="KW-0675">Receptor</keyword>
<dbReference type="GO" id="GO:0005524">
    <property type="term" value="F:ATP binding"/>
    <property type="evidence" value="ECO:0007669"/>
    <property type="project" value="UniProtKB-UniRule"/>
</dbReference>
<dbReference type="GO" id="GO:0004674">
    <property type="term" value="F:protein serine/threonine kinase activity"/>
    <property type="evidence" value="ECO:0007669"/>
    <property type="project" value="UniProtKB-KW"/>
</dbReference>
<dbReference type="Proteomes" id="UP001157418">
    <property type="component" value="Unassembled WGS sequence"/>
</dbReference>
<dbReference type="PROSITE" id="PS00108">
    <property type="entry name" value="PROTEIN_KINASE_ST"/>
    <property type="match status" value="1"/>
</dbReference>
<keyword evidence="7" id="KW-0808">Transferase</keyword>
<dbReference type="FunFam" id="1.10.510.10:FF:000240">
    <property type="entry name" value="Lectin-domain containing receptor kinase A4.3"/>
    <property type="match status" value="1"/>
</dbReference>
<keyword evidence="5" id="KW-1003">Cell membrane</keyword>
<evidence type="ECO:0000256" key="6">
    <source>
        <dbReference type="ARBA" id="ARBA00022527"/>
    </source>
</evidence>
<feature type="chain" id="PRO_5043717678" description="non-specific serine/threonine protein kinase" evidence="20">
    <location>
        <begin position="18"/>
        <end position="636"/>
    </location>
</feature>
<accession>A0AAU9P4Z2</accession>
<keyword evidence="9 20" id="KW-0732">Signal</keyword>
<dbReference type="GO" id="GO:0002229">
    <property type="term" value="P:defense response to oomycetes"/>
    <property type="evidence" value="ECO:0007669"/>
    <property type="project" value="UniProtKB-ARBA"/>
</dbReference>
<dbReference type="InterPro" id="IPR017441">
    <property type="entry name" value="Protein_kinase_ATP_BS"/>
</dbReference>
<dbReference type="Gene3D" id="1.10.510.10">
    <property type="entry name" value="Transferase(Phosphotransferase) domain 1"/>
    <property type="match status" value="1"/>
</dbReference>
<dbReference type="InterPro" id="IPR011009">
    <property type="entry name" value="Kinase-like_dom_sf"/>
</dbReference>
<feature type="transmembrane region" description="Helical" evidence="19">
    <location>
        <begin position="282"/>
        <end position="306"/>
    </location>
</feature>
<evidence type="ECO:0000256" key="11">
    <source>
        <dbReference type="ARBA" id="ARBA00022741"/>
    </source>
</evidence>
<dbReference type="SMART" id="SM00220">
    <property type="entry name" value="S_TKc"/>
    <property type="match status" value="1"/>
</dbReference>
<evidence type="ECO:0000256" key="3">
    <source>
        <dbReference type="ARBA" id="ARBA00010217"/>
    </source>
</evidence>
<proteinExistence type="inferred from homology"/>
<dbReference type="PROSITE" id="PS50011">
    <property type="entry name" value="PROTEIN_KINASE_DOM"/>
    <property type="match status" value="1"/>
</dbReference>
<comment type="subcellular location">
    <subcellularLocation>
        <location evidence="1">Cell membrane</location>
        <topology evidence="1">Single-pass type I membrane protein</topology>
    </subcellularLocation>
</comment>
<name>A0AAU9P4Z2_9ASTR</name>
<evidence type="ECO:0000259" key="21">
    <source>
        <dbReference type="PROSITE" id="PS50011"/>
    </source>
</evidence>
<comment type="similarity">
    <text evidence="2">In the N-terminal section; belongs to the leguminous lectin family.</text>
</comment>
<dbReference type="PANTHER" id="PTHR27007">
    <property type="match status" value="1"/>
</dbReference>
<feature type="domain" description="Protein kinase" evidence="21">
    <location>
        <begin position="347"/>
        <end position="625"/>
    </location>
</feature>